<sequence length="307" mass="33567">MLYHLKIDLVEVLPPPVFKRRVWELVGLLLVDGGNVGVQEGRSNALTQKRWSLLLVPSSDEEREYDDAVLSSRKARWIVSGARLLGSIRDILGSQFYVLKQRKVVVVLSCLGPHLLDPLVRPWDLSHSPTFEAYDLGWEIIRDSLLSEDTIAYEWSRCVHPPATISFLVGQPSAHMADDLSYAAAQTFALMVAATDQVRLASASQGKLKVLQGALANTKEEDVCEACEAIGFEKVRQLDGCTTSSGKSEVPGPGQVVIRAKEVNTALTSIAEMDFVGLFRLGELDYDGFCHFCGKLSLGGSSSDSKG</sequence>
<dbReference type="Proteomes" id="UP001177003">
    <property type="component" value="Chromosome 7"/>
</dbReference>
<name>A0AA36EFD3_LACSI</name>
<evidence type="ECO:0000313" key="2">
    <source>
        <dbReference type="Proteomes" id="UP001177003"/>
    </source>
</evidence>
<evidence type="ECO:0000313" key="1">
    <source>
        <dbReference type="EMBL" id="CAI9294431.1"/>
    </source>
</evidence>
<dbReference type="EMBL" id="OX465083">
    <property type="protein sequence ID" value="CAI9294431.1"/>
    <property type="molecule type" value="Genomic_DNA"/>
</dbReference>
<dbReference type="SUPFAM" id="SSF102588">
    <property type="entry name" value="LmbE-like"/>
    <property type="match status" value="1"/>
</dbReference>
<organism evidence="1 2">
    <name type="scientific">Lactuca saligna</name>
    <name type="common">Willowleaf lettuce</name>
    <dbReference type="NCBI Taxonomy" id="75948"/>
    <lineage>
        <taxon>Eukaryota</taxon>
        <taxon>Viridiplantae</taxon>
        <taxon>Streptophyta</taxon>
        <taxon>Embryophyta</taxon>
        <taxon>Tracheophyta</taxon>
        <taxon>Spermatophyta</taxon>
        <taxon>Magnoliopsida</taxon>
        <taxon>eudicotyledons</taxon>
        <taxon>Gunneridae</taxon>
        <taxon>Pentapetalae</taxon>
        <taxon>asterids</taxon>
        <taxon>campanulids</taxon>
        <taxon>Asterales</taxon>
        <taxon>Asteraceae</taxon>
        <taxon>Cichorioideae</taxon>
        <taxon>Cichorieae</taxon>
        <taxon>Lactucinae</taxon>
        <taxon>Lactuca</taxon>
    </lineage>
</organism>
<protein>
    <submittedName>
        <fullName evidence="1">Uncharacterized protein</fullName>
    </submittedName>
</protein>
<accession>A0AA36EFD3</accession>
<gene>
    <name evidence="1" type="ORF">LSALG_LOCUS33412</name>
</gene>
<dbReference type="InterPro" id="IPR024078">
    <property type="entry name" value="LmbE-like_dom_sf"/>
</dbReference>
<proteinExistence type="predicted"/>
<keyword evidence="2" id="KW-1185">Reference proteome</keyword>
<dbReference type="AlphaFoldDB" id="A0AA36EFD3"/>
<reference evidence="1" key="1">
    <citation type="submission" date="2023-04" db="EMBL/GenBank/DDBJ databases">
        <authorList>
            <person name="Vijverberg K."/>
            <person name="Xiong W."/>
            <person name="Schranz E."/>
        </authorList>
    </citation>
    <scope>NUCLEOTIDE SEQUENCE</scope>
</reference>